<dbReference type="RefSeq" id="XP_001591793.1">
    <property type="nucleotide sequence ID" value="XM_001591743.1"/>
</dbReference>
<name>A7EPJ0_SCLS1</name>
<organism evidence="1 2">
    <name type="scientific">Sclerotinia sclerotiorum (strain ATCC 18683 / 1980 / Ss-1)</name>
    <name type="common">White mold</name>
    <name type="synonym">Whetzelinia sclerotiorum</name>
    <dbReference type="NCBI Taxonomy" id="665079"/>
    <lineage>
        <taxon>Eukaryota</taxon>
        <taxon>Fungi</taxon>
        <taxon>Dikarya</taxon>
        <taxon>Ascomycota</taxon>
        <taxon>Pezizomycotina</taxon>
        <taxon>Leotiomycetes</taxon>
        <taxon>Helotiales</taxon>
        <taxon>Sclerotiniaceae</taxon>
        <taxon>Sclerotinia</taxon>
    </lineage>
</organism>
<proteinExistence type="predicted"/>
<dbReference type="InParanoid" id="A7EPJ0"/>
<keyword evidence="2" id="KW-1185">Reference proteome</keyword>
<protein>
    <submittedName>
        <fullName evidence="1">Uncharacterized protein</fullName>
    </submittedName>
</protein>
<dbReference type="EMBL" id="CH476629">
    <property type="protein sequence ID" value="EDO04756.1"/>
    <property type="molecule type" value="Genomic_DNA"/>
</dbReference>
<accession>A7EPJ0</accession>
<evidence type="ECO:0000313" key="2">
    <source>
        <dbReference type="Proteomes" id="UP000001312"/>
    </source>
</evidence>
<sequence>MVDKATKEGAKLSPPPNPICTLASLKRLIRTKATKADEQLWNTVKPQYYKDLQYKHTPNTSTLFLKRATLHHILAARS</sequence>
<dbReference type="HOGENOM" id="CLU_2623484_0_0_1"/>
<dbReference type="Proteomes" id="UP000001312">
    <property type="component" value="Unassembled WGS sequence"/>
</dbReference>
<gene>
    <name evidence="1" type="ORF">SS1G_07239</name>
</gene>
<dbReference type="GeneID" id="5487783"/>
<evidence type="ECO:0000313" key="1">
    <source>
        <dbReference type="EMBL" id="EDO04756.1"/>
    </source>
</evidence>
<dbReference type="KEGG" id="ssl:SS1G_07239"/>
<dbReference type="AlphaFoldDB" id="A7EPJ0"/>
<reference evidence="2" key="1">
    <citation type="journal article" date="2011" name="PLoS Genet.">
        <title>Genomic analysis of the necrotrophic fungal pathogens Sclerotinia sclerotiorum and Botrytis cinerea.</title>
        <authorList>
            <person name="Amselem J."/>
            <person name="Cuomo C.A."/>
            <person name="van Kan J.A."/>
            <person name="Viaud M."/>
            <person name="Benito E.P."/>
            <person name="Couloux A."/>
            <person name="Coutinho P.M."/>
            <person name="de Vries R.P."/>
            <person name="Dyer P.S."/>
            <person name="Fillinger S."/>
            <person name="Fournier E."/>
            <person name="Gout L."/>
            <person name="Hahn M."/>
            <person name="Kohn L."/>
            <person name="Lapalu N."/>
            <person name="Plummer K.M."/>
            <person name="Pradier J.M."/>
            <person name="Quevillon E."/>
            <person name="Sharon A."/>
            <person name="Simon A."/>
            <person name="ten Have A."/>
            <person name="Tudzynski B."/>
            <person name="Tudzynski P."/>
            <person name="Wincker P."/>
            <person name="Andrew M."/>
            <person name="Anthouard V."/>
            <person name="Beever R.E."/>
            <person name="Beffa R."/>
            <person name="Benoit I."/>
            <person name="Bouzid O."/>
            <person name="Brault B."/>
            <person name="Chen Z."/>
            <person name="Choquer M."/>
            <person name="Collemare J."/>
            <person name="Cotton P."/>
            <person name="Danchin E.G."/>
            <person name="Da Silva C."/>
            <person name="Gautier A."/>
            <person name="Giraud C."/>
            <person name="Giraud T."/>
            <person name="Gonzalez C."/>
            <person name="Grossetete S."/>
            <person name="Guldener U."/>
            <person name="Henrissat B."/>
            <person name="Howlett B.J."/>
            <person name="Kodira C."/>
            <person name="Kretschmer M."/>
            <person name="Lappartient A."/>
            <person name="Leroch M."/>
            <person name="Levis C."/>
            <person name="Mauceli E."/>
            <person name="Neuveglise C."/>
            <person name="Oeser B."/>
            <person name="Pearson M."/>
            <person name="Poulain J."/>
            <person name="Poussereau N."/>
            <person name="Quesneville H."/>
            <person name="Rascle C."/>
            <person name="Schumacher J."/>
            <person name="Segurens B."/>
            <person name="Sexton A."/>
            <person name="Silva E."/>
            <person name="Sirven C."/>
            <person name="Soanes D.M."/>
            <person name="Talbot N.J."/>
            <person name="Templeton M."/>
            <person name="Yandava C."/>
            <person name="Yarden O."/>
            <person name="Zeng Q."/>
            <person name="Rollins J.A."/>
            <person name="Lebrun M.H."/>
            <person name="Dickman M."/>
        </authorList>
    </citation>
    <scope>NUCLEOTIDE SEQUENCE [LARGE SCALE GENOMIC DNA]</scope>
    <source>
        <strain evidence="2">ATCC 18683 / 1980 / Ss-1</strain>
    </source>
</reference>